<keyword evidence="3" id="KW-1133">Transmembrane helix</keyword>
<evidence type="ECO:0000313" key="4">
    <source>
        <dbReference type="EMBL" id="VAW31898.1"/>
    </source>
</evidence>
<reference evidence="4" key="1">
    <citation type="submission" date="2018-06" db="EMBL/GenBank/DDBJ databases">
        <authorList>
            <person name="Zhirakovskaya E."/>
        </authorList>
    </citation>
    <scope>NUCLEOTIDE SEQUENCE</scope>
</reference>
<dbReference type="PANTHER" id="PTHR32347">
    <property type="entry name" value="EFFLUX SYSTEM COMPONENT YKNX-RELATED"/>
    <property type="match status" value="1"/>
</dbReference>
<sequence length="220" mass="23996">MSTDTLLQKEQGINITQDLRKRLVRFGGLAVVILVLGGITTYIMYTKRQVDIDTAIISAPLIKLAPTISGRLNTLYVHEGDRLPANVPVALVGTDVVKTKIAGLIVHTNKVIGAQVNAGAPIVTMINPRALRVVGKIDENKGLSQIAVGDPVTFTVDTFGSKKYHGIIDEISPTSVRTDVVFSISDQRPTNQFYVYVRFDTVAYPELKNGMSARIRVHTP</sequence>
<dbReference type="GO" id="GO:0030313">
    <property type="term" value="C:cell envelope"/>
    <property type="evidence" value="ECO:0007669"/>
    <property type="project" value="UniProtKB-SubCell"/>
</dbReference>
<feature type="transmembrane region" description="Helical" evidence="3">
    <location>
        <begin position="23"/>
        <end position="45"/>
    </location>
</feature>
<evidence type="ECO:0000256" key="3">
    <source>
        <dbReference type="SAM" id="Phobius"/>
    </source>
</evidence>
<evidence type="ECO:0008006" key="5">
    <source>
        <dbReference type="Google" id="ProtNLM"/>
    </source>
</evidence>
<evidence type="ECO:0000256" key="1">
    <source>
        <dbReference type="ARBA" id="ARBA00004196"/>
    </source>
</evidence>
<evidence type="ECO:0000256" key="2">
    <source>
        <dbReference type="ARBA" id="ARBA00023054"/>
    </source>
</evidence>
<keyword evidence="3" id="KW-0812">Transmembrane</keyword>
<comment type="subcellular location">
    <subcellularLocation>
        <location evidence="1">Cell envelope</location>
    </subcellularLocation>
</comment>
<name>A0A3B0UMA4_9ZZZZ</name>
<accession>A0A3B0UMA4</accession>
<dbReference type="InterPro" id="IPR050465">
    <property type="entry name" value="UPF0194_transport"/>
</dbReference>
<dbReference type="AlphaFoldDB" id="A0A3B0UMA4"/>
<keyword evidence="3" id="KW-0472">Membrane</keyword>
<dbReference type="EMBL" id="UOEV01000005">
    <property type="protein sequence ID" value="VAW31898.1"/>
    <property type="molecule type" value="Genomic_DNA"/>
</dbReference>
<organism evidence="4">
    <name type="scientific">hydrothermal vent metagenome</name>
    <dbReference type="NCBI Taxonomy" id="652676"/>
    <lineage>
        <taxon>unclassified sequences</taxon>
        <taxon>metagenomes</taxon>
        <taxon>ecological metagenomes</taxon>
    </lineage>
</organism>
<protein>
    <recommendedName>
        <fullName evidence="5">RND efflux pump membrane fusion protein barrel-sandwich domain-containing protein</fullName>
    </recommendedName>
</protein>
<gene>
    <name evidence="4" type="ORF">MNBD_CPR01-241</name>
</gene>
<keyword evidence="2" id="KW-0175">Coiled coil</keyword>
<dbReference type="Gene3D" id="2.40.30.170">
    <property type="match status" value="1"/>
</dbReference>
<dbReference type="PANTHER" id="PTHR32347:SF14">
    <property type="entry name" value="EFFLUX SYSTEM COMPONENT YKNX-RELATED"/>
    <property type="match status" value="1"/>
</dbReference>
<proteinExistence type="predicted"/>